<protein>
    <submittedName>
        <fullName evidence="7">Sugar phosphate permease</fullName>
    </submittedName>
</protein>
<comment type="caution">
    <text evidence="7">The sequence shown here is derived from an EMBL/GenBank/DDBJ whole genome shotgun (WGS) entry which is preliminary data.</text>
</comment>
<keyword evidence="4 5" id="KW-0472">Membrane</keyword>
<keyword evidence="2 5" id="KW-0812">Transmembrane</keyword>
<dbReference type="Pfam" id="PF07690">
    <property type="entry name" value="MFS_1"/>
    <property type="match status" value="1"/>
</dbReference>
<dbReference type="GO" id="GO:0022857">
    <property type="term" value="F:transmembrane transporter activity"/>
    <property type="evidence" value="ECO:0007669"/>
    <property type="project" value="InterPro"/>
</dbReference>
<dbReference type="AlphaFoldDB" id="A0A3N2CYV7"/>
<evidence type="ECO:0000313" key="8">
    <source>
        <dbReference type="Proteomes" id="UP000281738"/>
    </source>
</evidence>
<dbReference type="InterPro" id="IPR020846">
    <property type="entry name" value="MFS_dom"/>
</dbReference>
<dbReference type="PANTHER" id="PTHR23527:SF1">
    <property type="entry name" value="BLL3282 PROTEIN"/>
    <property type="match status" value="1"/>
</dbReference>
<name>A0A3N2CYV7_9ACTN</name>
<feature type="transmembrane region" description="Helical" evidence="5">
    <location>
        <begin position="290"/>
        <end position="318"/>
    </location>
</feature>
<evidence type="ECO:0000313" key="7">
    <source>
        <dbReference type="EMBL" id="ROR92717.1"/>
    </source>
</evidence>
<feature type="transmembrane region" description="Helical" evidence="5">
    <location>
        <begin position="371"/>
        <end position="391"/>
    </location>
</feature>
<comment type="subcellular location">
    <subcellularLocation>
        <location evidence="1">Cell membrane</location>
        <topology evidence="1">Multi-pass membrane protein</topology>
    </subcellularLocation>
</comment>
<dbReference type="Proteomes" id="UP000281738">
    <property type="component" value="Unassembled WGS sequence"/>
</dbReference>
<feature type="transmembrane region" description="Helical" evidence="5">
    <location>
        <begin position="111"/>
        <end position="136"/>
    </location>
</feature>
<feature type="transmembrane region" description="Helical" evidence="5">
    <location>
        <begin position="250"/>
        <end position="269"/>
    </location>
</feature>
<evidence type="ECO:0000259" key="6">
    <source>
        <dbReference type="PROSITE" id="PS50850"/>
    </source>
</evidence>
<dbReference type="InterPro" id="IPR052952">
    <property type="entry name" value="MFS-Transporter"/>
</dbReference>
<feature type="transmembrane region" description="Helical" evidence="5">
    <location>
        <begin position="21"/>
        <end position="44"/>
    </location>
</feature>
<dbReference type="InterPro" id="IPR011701">
    <property type="entry name" value="MFS"/>
</dbReference>
<evidence type="ECO:0000256" key="2">
    <source>
        <dbReference type="ARBA" id="ARBA00022692"/>
    </source>
</evidence>
<feature type="domain" description="Major facilitator superfamily (MFS) profile" evidence="6">
    <location>
        <begin position="1"/>
        <end position="399"/>
    </location>
</feature>
<dbReference type="InterPro" id="IPR036259">
    <property type="entry name" value="MFS_trans_sf"/>
</dbReference>
<evidence type="ECO:0000256" key="4">
    <source>
        <dbReference type="ARBA" id="ARBA00023136"/>
    </source>
</evidence>
<feature type="transmembrane region" description="Helical" evidence="5">
    <location>
        <begin position="56"/>
        <end position="77"/>
    </location>
</feature>
<evidence type="ECO:0000256" key="1">
    <source>
        <dbReference type="ARBA" id="ARBA00004651"/>
    </source>
</evidence>
<sequence length="399" mass="40368">MVSPAVRSVVDPAAVGTRRRWAMLGASVAAQAAASVATNGWAFLIPAWRDERGLGLAAAGTLAAMPIAGTMLTLFGWGLLVDRWGERRVLLLGLAGTAAAGLVAARAEDLLLLGTALLLVGAFAASTSSASGRVVVGWFPPERRGLAMGVRQMAQPLGVAFAAATMAVTADRAGVTSAGAVPVASTLLALVAVAVLVLDPPRPRRTTANAANPYRAGSFLTRVHGVSVLLVVPQFLVWTYSLTWLVDSRGWTPAAAGALVAVTHVLGALGRIAVGHLSDVVGSRVRPLRWVAVGAAATMALLALTEPTGVAVVLLVIASTVTVADNGLAFTSVAEHAGPFWSGRALGVQNTAQYLAAAAVAPVAGLTITHWGYAAAFGLAALGPLTATALVPRDDAGAA</sequence>
<dbReference type="PANTHER" id="PTHR23527">
    <property type="entry name" value="BLL3282 PROTEIN"/>
    <property type="match status" value="1"/>
</dbReference>
<dbReference type="GO" id="GO:0005886">
    <property type="term" value="C:plasma membrane"/>
    <property type="evidence" value="ECO:0007669"/>
    <property type="project" value="UniProtKB-SubCell"/>
</dbReference>
<keyword evidence="3 5" id="KW-1133">Transmembrane helix</keyword>
<organism evidence="7 8">
    <name type="scientific">Nocardioides aurantiacus</name>
    <dbReference type="NCBI Taxonomy" id="86796"/>
    <lineage>
        <taxon>Bacteria</taxon>
        <taxon>Bacillati</taxon>
        <taxon>Actinomycetota</taxon>
        <taxon>Actinomycetes</taxon>
        <taxon>Propionibacteriales</taxon>
        <taxon>Nocardioidaceae</taxon>
        <taxon>Nocardioides</taxon>
    </lineage>
</organism>
<evidence type="ECO:0000256" key="3">
    <source>
        <dbReference type="ARBA" id="ARBA00022989"/>
    </source>
</evidence>
<proteinExistence type="predicted"/>
<keyword evidence="8" id="KW-1185">Reference proteome</keyword>
<dbReference type="SUPFAM" id="SSF103473">
    <property type="entry name" value="MFS general substrate transporter"/>
    <property type="match status" value="1"/>
</dbReference>
<dbReference type="PROSITE" id="PS50850">
    <property type="entry name" value="MFS"/>
    <property type="match status" value="1"/>
</dbReference>
<dbReference type="Gene3D" id="1.20.1250.20">
    <property type="entry name" value="MFS general substrate transporter like domains"/>
    <property type="match status" value="2"/>
</dbReference>
<feature type="transmembrane region" description="Helical" evidence="5">
    <location>
        <begin position="89"/>
        <end position="105"/>
    </location>
</feature>
<feature type="transmembrane region" description="Helical" evidence="5">
    <location>
        <begin position="219"/>
        <end position="238"/>
    </location>
</feature>
<gene>
    <name evidence="7" type="ORF">EDD33_3615</name>
</gene>
<evidence type="ECO:0000256" key="5">
    <source>
        <dbReference type="SAM" id="Phobius"/>
    </source>
</evidence>
<reference evidence="7 8" key="1">
    <citation type="submission" date="2018-11" db="EMBL/GenBank/DDBJ databases">
        <title>Sequencing the genomes of 1000 actinobacteria strains.</title>
        <authorList>
            <person name="Klenk H.-P."/>
        </authorList>
    </citation>
    <scope>NUCLEOTIDE SEQUENCE [LARGE SCALE GENOMIC DNA]</scope>
    <source>
        <strain evidence="7 8">DSM 12652</strain>
    </source>
</reference>
<accession>A0A3N2CYV7</accession>
<feature type="transmembrane region" description="Helical" evidence="5">
    <location>
        <begin position="157"/>
        <end position="174"/>
    </location>
</feature>
<dbReference type="EMBL" id="RKHO01000001">
    <property type="protein sequence ID" value="ROR92717.1"/>
    <property type="molecule type" value="Genomic_DNA"/>
</dbReference>
<feature type="transmembrane region" description="Helical" evidence="5">
    <location>
        <begin position="180"/>
        <end position="198"/>
    </location>
</feature>